<dbReference type="Proteomes" id="UP000193963">
    <property type="component" value="Unassembled WGS sequence"/>
</dbReference>
<dbReference type="PIRSF" id="PIRSF000398">
    <property type="entry name" value="M_m6A_EcoRV"/>
    <property type="match status" value="1"/>
</dbReference>
<dbReference type="SUPFAM" id="SSF53335">
    <property type="entry name" value="S-adenosyl-L-methionine-dependent methyltransferases"/>
    <property type="match status" value="1"/>
</dbReference>
<keyword evidence="9" id="KW-1185">Reference proteome</keyword>
<dbReference type="Gene3D" id="3.40.50.150">
    <property type="entry name" value="Vaccinia Virus protein VP39"/>
    <property type="match status" value="1"/>
</dbReference>
<comment type="catalytic activity">
    <reaction evidence="6">
        <text>a 2'-deoxyadenosine in DNA + S-adenosyl-L-methionine = an N(6)-methyl-2'-deoxyadenosine in DNA + S-adenosyl-L-homocysteine + H(+)</text>
        <dbReference type="Rhea" id="RHEA:15197"/>
        <dbReference type="Rhea" id="RHEA-COMP:12418"/>
        <dbReference type="Rhea" id="RHEA-COMP:12419"/>
        <dbReference type="ChEBI" id="CHEBI:15378"/>
        <dbReference type="ChEBI" id="CHEBI:57856"/>
        <dbReference type="ChEBI" id="CHEBI:59789"/>
        <dbReference type="ChEBI" id="CHEBI:90615"/>
        <dbReference type="ChEBI" id="CHEBI:90616"/>
        <dbReference type="EC" id="2.1.1.72"/>
    </reaction>
</comment>
<evidence type="ECO:0000313" key="9">
    <source>
        <dbReference type="Proteomes" id="UP000193963"/>
    </source>
</evidence>
<dbReference type="AlphaFoldDB" id="A0A1X6YGL5"/>
<gene>
    <name evidence="8" type="primary">dpnM_1</name>
    <name evidence="8" type="ORF">PSM7751_00724</name>
</gene>
<evidence type="ECO:0000256" key="1">
    <source>
        <dbReference type="ARBA" id="ARBA00006594"/>
    </source>
</evidence>
<dbReference type="InterPro" id="IPR012263">
    <property type="entry name" value="M_m6A_EcoRV"/>
</dbReference>
<name>A0A1X6YGL5_9RHOB</name>
<accession>A0A1X6YGL5</accession>
<organism evidence="8 9">
    <name type="scientific">Pseudooceanicola marinus</name>
    <dbReference type="NCBI Taxonomy" id="396013"/>
    <lineage>
        <taxon>Bacteria</taxon>
        <taxon>Pseudomonadati</taxon>
        <taxon>Pseudomonadota</taxon>
        <taxon>Alphaproteobacteria</taxon>
        <taxon>Rhodobacterales</taxon>
        <taxon>Paracoccaceae</taxon>
        <taxon>Pseudooceanicola</taxon>
    </lineage>
</organism>
<dbReference type="InterPro" id="IPR029063">
    <property type="entry name" value="SAM-dependent_MTases_sf"/>
</dbReference>
<dbReference type="PANTHER" id="PTHR30481">
    <property type="entry name" value="DNA ADENINE METHYLASE"/>
    <property type="match status" value="1"/>
</dbReference>
<comment type="similarity">
    <text evidence="1">Belongs to the N(4)/N(6)-methyltransferase family.</text>
</comment>
<dbReference type="EC" id="2.1.1.72" evidence="2"/>
<dbReference type="InterPro" id="IPR012327">
    <property type="entry name" value="MeTrfase_D12"/>
</dbReference>
<keyword evidence="3 8" id="KW-0489">Methyltransferase</keyword>
<reference evidence="8 9" key="1">
    <citation type="submission" date="2017-03" db="EMBL/GenBank/DDBJ databases">
        <authorList>
            <person name="Afonso C.L."/>
            <person name="Miller P.J."/>
            <person name="Scott M.A."/>
            <person name="Spackman E."/>
            <person name="Goraichik I."/>
            <person name="Dimitrov K.M."/>
            <person name="Suarez D.L."/>
            <person name="Swayne D.E."/>
        </authorList>
    </citation>
    <scope>NUCLEOTIDE SEQUENCE [LARGE SCALE GENOMIC DNA]</scope>
    <source>
        <strain evidence="8 9">CECT 7751</strain>
    </source>
</reference>
<feature type="binding site" evidence="7">
    <location>
        <position position="16"/>
    </location>
    <ligand>
        <name>S-adenosyl-L-methionine</name>
        <dbReference type="ChEBI" id="CHEBI:59789"/>
    </ligand>
</feature>
<evidence type="ECO:0000256" key="7">
    <source>
        <dbReference type="PIRSR" id="PIRSR000398-1"/>
    </source>
</evidence>
<evidence type="ECO:0000256" key="5">
    <source>
        <dbReference type="ARBA" id="ARBA00022691"/>
    </source>
</evidence>
<dbReference type="GO" id="GO:0032259">
    <property type="term" value="P:methylation"/>
    <property type="evidence" value="ECO:0007669"/>
    <property type="project" value="UniProtKB-KW"/>
</dbReference>
<feature type="binding site" evidence="7">
    <location>
        <position position="20"/>
    </location>
    <ligand>
        <name>S-adenosyl-L-methionine</name>
        <dbReference type="ChEBI" id="CHEBI:59789"/>
    </ligand>
</feature>
<evidence type="ECO:0000313" key="8">
    <source>
        <dbReference type="EMBL" id="SLN20923.1"/>
    </source>
</evidence>
<dbReference type="PANTHER" id="PTHR30481:SF4">
    <property type="entry name" value="SITE-SPECIFIC DNA-METHYLTRANSFERASE (ADENINE-SPECIFIC)"/>
    <property type="match status" value="1"/>
</dbReference>
<protein>
    <recommendedName>
        <fullName evidence="2">site-specific DNA-methyltransferase (adenine-specific)</fullName>
        <ecNumber evidence="2">2.1.1.72</ecNumber>
    </recommendedName>
</protein>
<dbReference type="Pfam" id="PF02086">
    <property type="entry name" value="MethyltransfD12"/>
    <property type="match status" value="1"/>
</dbReference>
<dbReference type="InterPro" id="IPR023095">
    <property type="entry name" value="Ade_MeTrfase_dom_2"/>
</dbReference>
<dbReference type="PRINTS" id="PR00505">
    <property type="entry name" value="D12N6MTFRASE"/>
</dbReference>
<sequence length="271" mass="30822">MNTMTKVAAAAPVAPWLGGKKALHRKIIERIEAIPHATYAEPFVGMGGVFLRRSWRPKCEVANDLNGEITNLFRNLQRHYPQLMDVMRFQITSRREFERLRAQDPAGLTDLERAARFLYLQRLAFGGKLGGVFGVASDRGSRFSLTRLEPLLEAAHERLDGVVFENLDWKEVLTRYDSAQTLFYLDPPYWGGEADYGKGLFDRDQFAEMARLLSEIRGAFLLSINDRPEIREIFAAFVLEPVQLKYTVSKGEASEARELIISNREARVGLL</sequence>
<evidence type="ECO:0000256" key="4">
    <source>
        <dbReference type="ARBA" id="ARBA00022679"/>
    </source>
</evidence>
<dbReference type="GO" id="GO:1904047">
    <property type="term" value="F:S-adenosyl-L-methionine binding"/>
    <property type="evidence" value="ECO:0007669"/>
    <property type="project" value="TreeGrafter"/>
</dbReference>
<feature type="binding site" evidence="7">
    <location>
        <position position="64"/>
    </location>
    <ligand>
        <name>S-adenosyl-L-methionine</name>
        <dbReference type="ChEBI" id="CHEBI:59789"/>
    </ligand>
</feature>
<proteinExistence type="inferred from homology"/>
<dbReference type="EMBL" id="FWFN01000001">
    <property type="protein sequence ID" value="SLN20923.1"/>
    <property type="molecule type" value="Genomic_DNA"/>
</dbReference>
<dbReference type="GO" id="GO:0009007">
    <property type="term" value="F:site-specific DNA-methyltransferase (adenine-specific) activity"/>
    <property type="evidence" value="ECO:0007669"/>
    <property type="project" value="UniProtKB-EC"/>
</dbReference>
<evidence type="ECO:0000256" key="6">
    <source>
        <dbReference type="ARBA" id="ARBA00047942"/>
    </source>
</evidence>
<dbReference type="GO" id="GO:0006298">
    <property type="term" value="P:mismatch repair"/>
    <property type="evidence" value="ECO:0007669"/>
    <property type="project" value="TreeGrafter"/>
</dbReference>
<keyword evidence="4 8" id="KW-0808">Transferase</keyword>
<dbReference type="Gene3D" id="1.10.1020.10">
    <property type="entry name" value="Adenine-specific Methyltransferase, Domain 2"/>
    <property type="match status" value="1"/>
</dbReference>
<evidence type="ECO:0000256" key="3">
    <source>
        <dbReference type="ARBA" id="ARBA00022603"/>
    </source>
</evidence>
<dbReference type="GO" id="GO:0009307">
    <property type="term" value="P:DNA restriction-modification system"/>
    <property type="evidence" value="ECO:0007669"/>
    <property type="project" value="InterPro"/>
</dbReference>
<evidence type="ECO:0000256" key="2">
    <source>
        <dbReference type="ARBA" id="ARBA00011900"/>
    </source>
</evidence>
<keyword evidence="5" id="KW-0949">S-adenosyl-L-methionine</keyword>
<dbReference type="GO" id="GO:0043565">
    <property type="term" value="F:sequence-specific DNA binding"/>
    <property type="evidence" value="ECO:0007669"/>
    <property type="project" value="TreeGrafter"/>
</dbReference>
<feature type="binding site" evidence="7">
    <location>
        <position position="186"/>
    </location>
    <ligand>
        <name>S-adenosyl-L-methionine</name>
        <dbReference type="ChEBI" id="CHEBI:59789"/>
    </ligand>
</feature>